<feature type="domain" description="Putative Se/S carrier protein-like" evidence="1">
    <location>
        <begin position="8"/>
        <end position="73"/>
    </location>
</feature>
<evidence type="ECO:0000313" key="2">
    <source>
        <dbReference type="EMBL" id="QOW61218.1"/>
    </source>
</evidence>
<dbReference type="GeneID" id="301089806"/>
<gene>
    <name evidence="2" type="ORF">IFE08_02130</name>
</gene>
<sequence>MNTEVFAIFSFSSSHYAIAAEIAVKGKEEARLIPLPPEISAGCGLVLRVKEDAVKNTAELLNGAEIPYEEIYKLTVENKKRIAEKYDLL</sequence>
<protein>
    <submittedName>
        <fullName evidence="2">DUF3343 domain-containing protein</fullName>
    </submittedName>
</protein>
<dbReference type="Proteomes" id="UP000593915">
    <property type="component" value="Chromosome"/>
</dbReference>
<dbReference type="RefSeq" id="WP_020964988.1">
    <property type="nucleotide sequence ID" value="NZ_CP061839.1"/>
</dbReference>
<reference evidence="2 3" key="1">
    <citation type="submission" date="2020-09" db="EMBL/GenBank/DDBJ databases">
        <title>Characterization of Treponema spp. from bovine digital dermatitis in Korea.</title>
        <authorList>
            <person name="Espiritu H.M."/>
            <person name="Cho Y.I."/>
            <person name="Mamuad L."/>
        </authorList>
    </citation>
    <scope>NUCLEOTIDE SEQUENCE [LARGE SCALE GENOMIC DNA]</scope>
    <source>
        <strain evidence="2 3">KS1</strain>
    </source>
</reference>
<organism evidence="2 3">
    <name type="scientific">Treponema pedis</name>
    <dbReference type="NCBI Taxonomy" id="409322"/>
    <lineage>
        <taxon>Bacteria</taxon>
        <taxon>Pseudomonadati</taxon>
        <taxon>Spirochaetota</taxon>
        <taxon>Spirochaetia</taxon>
        <taxon>Spirochaetales</taxon>
        <taxon>Treponemataceae</taxon>
        <taxon>Treponema</taxon>
    </lineage>
</organism>
<dbReference type="EMBL" id="CP061839">
    <property type="protein sequence ID" value="QOW61218.1"/>
    <property type="molecule type" value="Genomic_DNA"/>
</dbReference>
<accession>A0A7S6WQ08</accession>
<dbReference type="Pfam" id="PF11823">
    <property type="entry name" value="Se_S_carrier"/>
    <property type="match status" value="1"/>
</dbReference>
<proteinExistence type="predicted"/>
<evidence type="ECO:0000259" key="1">
    <source>
        <dbReference type="Pfam" id="PF11823"/>
    </source>
</evidence>
<dbReference type="AlphaFoldDB" id="A0A7S6WQ08"/>
<dbReference type="InterPro" id="IPR021778">
    <property type="entry name" value="Se/S_carrier-like"/>
</dbReference>
<name>A0A7S6WQ08_9SPIR</name>
<evidence type="ECO:0000313" key="3">
    <source>
        <dbReference type="Proteomes" id="UP000593915"/>
    </source>
</evidence>